<dbReference type="Pfam" id="PF07905">
    <property type="entry name" value="PucR"/>
    <property type="match status" value="1"/>
</dbReference>
<dbReference type="Proteomes" id="UP001428817">
    <property type="component" value="Unassembled WGS sequence"/>
</dbReference>
<sequence length="513" mass="53693">MLADVLRNPVFLRTKPDLAVGEDQLGRRIRWVHSTDVFEAASLLRGDELLLTTGIGLAGADAQRRRRYVRGLAEIGLGALALELGWVFAELPPDMVDEAAERGLPLIALRQLVPFVEITESVNSAIVDSSIVGLRFADALSQALSDALAHGATAEVLLARLGELVRAPAMLIGPDGAPLCWTGDGTGGADAPPSSAELLDGGGCGATVSVDGVPFATLVVGKPGAQSRDVVRDALDRACPAFALQLLSDRAGLATRLHASRQLLHRLAAADASPGALRALAGAVGLPVEGSDYLVALVDGGQPRGPALLREVAARLGARHAVTALDEQAVLLVAVPTGSVSAPPLDDRVADLLAGLLPRTEQPRAAVGPVATDLAGAAASLRQARAALRAGGVVPGTGPVAVASRLTAERMLLDRPTAELDQLVAEHLGGLVALPPPRREELLATLESYLDTARSKAATARRLRLHRQTLYQRLRRIEQVLGRDLDDPRIATGLALAVRAWRIRSNVPVTRDP</sequence>
<evidence type="ECO:0000313" key="6">
    <source>
        <dbReference type="Proteomes" id="UP001428817"/>
    </source>
</evidence>
<protein>
    <submittedName>
        <fullName evidence="5">PucR family transcriptional regulator</fullName>
    </submittedName>
</protein>
<gene>
    <name evidence="5" type="ORF">GCM10023321_59490</name>
</gene>
<name>A0ABP9QTT4_9PSEU</name>
<dbReference type="PANTHER" id="PTHR33744">
    <property type="entry name" value="CARBOHYDRATE DIACID REGULATOR"/>
    <property type="match status" value="1"/>
</dbReference>
<dbReference type="Pfam" id="PF13556">
    <property type="entry name" value="HTH_30"/>
    <property type="match status" value="1"/>
</dbReference>
<evidence type="ECO:0000259" key="2">
    <source>
        <dbReference type="Pfam" id="PF07905"/>
    </source>
</evidence>
<evidence type="ECO:0000259" key="3">
    <source>
        <dbReference type="Pfam" id="PF13556"/>
    </source>
</evidence>
<organism evidence="5 6">
    <name type="scientific">Pseudonocardia eucalypti</name>
    <dbReference type="NCBI Taxonomy" id="648755"/>
    <lineage>
        <taxon>Bacteria</taxon>
        <taxon>Bacillati</taxon>
        <taxon>Actinomycetota</taxon>
        <taxon>Actinomycetes</taxon>
        <taxon>Pseudonocardiales</taxon>
        <taxon>Pseudonocardiaceae</taxon>
        <taxon>Pseudonocardia</taxon>
    </lineage>
</organism>
<accession>A0ABP9QTT4</accession>
<proteinExistence type="inferred from homology"/>
<dbReference type="InterPro" id="IPR042070">
    <property type="entry name" value="PucR_C-HTH_sf"/>
</dbReference>
<reference evidence="6" key="1">
    <citation type="journal article" date="2019" name="Int. J. Syst. Evol. Microbiol.">
        <title>The Global Catalogue of Microorganisms (GCM) 10K type strain sequencing project: providing services to taxonomists for standard genome sequencing and annotation.</title>
        <authorList>
            <consortium name="The Broad Institute Genomics Platform"/>
            <consortium name="The Broad Institute Genome Sequencing Center for Infectious Disease"/>
            <person name="Wu L."/>
            <person name="Ma J."/>
        </authorList>
    </citation>
    <scope>NUCLEOTIDE SEQUENCE [LARGE SCALE GENOMIC DNA]</scope>
    <source>
        <strain evidence="6">JCM 18303</strain>
    </source>
</reference>
<feature type="domain" description="Purine catabolism PurC-like" evidence="2">
    <location>
        <begin position="4"/>
        <end position="126"/>
    </location>
</feature>
<dbReference type="Gene3D" id="1.10.10.2840">
    <property type="entry name" value="PucR C-terminal helix-turn-helix domain"/>
    <property type="match status" value="1"/>
</dbReference>
<evidence type="ECO:0000313" key="5">
    <source>
        <dbReference type="EMBL" id="GAA5167182.1"/>
    </source>
</evidence>
<evidence type="ECO:0000259" key="4">
    <source>
        <dbReference type="Pfam" id="PF17853"/>
    </source>
</evidence>
<dbReference type="EMBL" id="BAABJP010000037">
    <property type="protein sequence ID" value="GAA5167182.1"/>
    <property type="molecule type" value="Genomic_DNA"/>
</dbReference>
<dbReference type="InterPro" id="IPR012914">
    <property type="entry name" value="PucR_dom"/>
</dbReference>
<feature type="domain" description="PucR C-terminal helix-turn-helix" evidence="3">
    <location>
        <begin position="442"/>
        <end position="500"/>
    </location>
</feature>
<dbReference type="InterPro" id="IPR025736">
    <property type="entry name" value="PucR_C-HTH_dom"/>
</dbReference>
<dbReference type="InterPro" id="IPR051448">
    <property type="entry name" value="CdaR-like_regulators"/>
</dbReference>
<evidence type="ECO:0000256" key="1">
    <source>
        <dbReference type="ARBA" id="ARBA00006754"/>
    </source>
</evidence>
<dbReference type="Pfam" id="PF17853">
    <property type="entry name" value="GGDEF_2"/>
    <property type="match status" value="1"/>
</dbReference>
<feature type="domain" description="CdaR GGDEF-like" evidence="4">
    <location>
        <begin position="273"/>
        <end position="390"/>
    </location>
</feature>
<comment type="similarity">
    <text evidence="1">Belongs to the CdaR family.</text>
</comment>
<dbReference type="PANTHER" id="PTHR33744:SF7">
    <property type="entry name" value="PUCR FAMILY TRANSCRIPTIONAL REGULATOR"/>
    <property type="match status" value="1"/>
</dbReference>
<dbReference type="InterPro" id="IPR041522">
    <property type="entry name" value="CdaR_GGDEF"/>
</dbReference>
<keyword evidence="6" id="KW-1185">Reference proteome</keyword>
<comment type="caution">
    <text evidence="5">The sequence shown here is derived from an EMBL/GenBank/DDBJ whole genome shotgun (WGS) entry which is preliminary data.</text>
</comment>